<dbReference type="Proteomes" id="UP001215280">
    <property type="component" value="Unassembled WGS sequence"/>
</dbReference>
<proteinExistence type="predicted"/>
<gene>
    <name evidence="1" type="ORF">DFH07DRAFT_681751</name>
</gene>
<feature type="non-terminal residue" evidence="1">
    <location>
        <position position="144"/>
    </location>
</feature>
<reference evidence="1" key="1">
    <citation type="submission" date="2023-03" db="EMBL/GenBank/DDBJ databases">
        <title>Massive genome expansion in bonnet fungi (Mycena s.s.) driven by repeated elements and novel gene families across ecological guilds.</title>
        <authorList>
            <consortium name="Lawrence Berkeley National Laboratory"/>
            <person name="Harder C.B."/>
            <person name="Miyauchi S."/>
            <person name="Viragh M."/>
            <person name="Kuo A."/>
            <person name="Thoen E."/>
            <person name="Andreopoulos B."/>
            <person name="Lu D."/>
            <person name="Skrede I."/>
            <person name="Drula E."/>
            <person name="Henrissat B."/>
            <person name="Morin E."/>
            <person name="Kohler A."/>
            <person name="Barry K."/>
            <person name="LaButti K."/>
            <person name="Morin E."/>
            <person name="Salamov A."/>
            <person name="Lipzen A."/>
            <person name="Mereny Z."/>
            <person name="Hegedus B."/>
            <person name="Baldrian P."/>
            <person name="Stursova M."/>
            <person name="Weitz H."/>
            <person name="Taylor A."/>
            <person name="Grigoriev I.V."/>
            <person name="Nagy L.G."/>
            <person name="Martin F."/>
            <person name="Kauserud H."/>
        </authorList>
    </citation>
    <scope>NUCLEOTIDE SEQUENCE</scope>
    <source>
        <strain evidence="1">CBHHK188m</strain>
    </source>
</reference>
<name>A0AAD7N8I2_9AGAR</name>
<protein>
    <submittedName>
        <fullName evidence="1">Uncharacterized protein</fullName>
    </submittedName>
</protein>
<accession>A0AAD7N8I2</accession>
<sequence length="144" mass="16237">PTQALAQKEHDDSQMINCFQCHLSIKPDESRAHVGLHILRAIRGPRERLLYEEIMLPDPCGFCGRSGCQVDVTKSGKTLKATSSCIRQHPFKYGNAKKFSVATPSTNVPIDCALCDIIPPRKIAPAYWKYSMFSHIQSTHPRNW</sequence>
<comment type="caution">
    <text evidence="1">The sequence shown here is derived from an EMBL/GenBank/DDBJ whole genome shotgun (WGS) entry which is preliminary data.</text>
</comment>
<dbReference type="AlphaFoldDB" id="A0AAD7N8I2"/>
<organism evidence="1 2">
    <name type="scientific">Mycena maculata</name>
    <dbReference type="NCBI Taxonomy" id="230809"/>
    <lineage>
        <taxon>Eukaryota</taxon>
        <taxon>Fungi</taxon>
        <taxon>Dikarya</taxon>
        <taxon>Basidiomycota</taxon>
        <taxon>Agaricomycotina</taxon>
        <taxon>Agaricomycetes</taxon>
        <taxon>Agaricomycetidae</taxon>
        <taxon>Agaricales</taxon>
        <taxon>Marasmiineae</taxon>
        <taxon>Mycenaceae</taxon>
        <taxon>Mycena</taxon>
    </lineage>
</organism>
<feature type="non-terminal residue" evidence="1">
    <location>
        <position position="1"/>
    </location>
</feature>
<dbReference type="EMBL" id="JARJLG010000084">
    <property type="protein sequence ID" value="KAJ7749791.1"/>
    <property type="molecule type" value="Genomic_DNA"/>
</dbReference>
<evidence type="ECO:0000313" key="1">
    <source>
        <dbReference type="EMBL" id="KAJ7749791.1"/>
    </source>
</evidence>
<keyword evidence="2" id="KW-1185">Reference proteome</keyword>
<evidence type="ECO:0000313" key="2">
    <source>
        <dbReference type="Proteomes" id="UP001215280"/>
    </source>
</evidence>